<dbReference type="GO" id="GO:0006335">
    <property type="term" value="P:DNA replication-dependent chromatin assembly"/>
    <property type="evidence" value="ECO:0007669"/>
    <property type="project" value="EnsemblFungi"/>
</dbReference>
<feature type="compositionally biased region" description="Basic and acidic residues" evidence="13">
    <location>
        <begin position="104"/>
        <end position="113"/>
    </location>
</feature>
<organism evidence="16 17">
    <name type="scientific">Tortispora caseinolytica NRRL Y-17796</name>
    <dbReference type="NCBI Taxonomy" id="767744"/>
    <lineage>
        <taxon>Eukaryota</taxon>
        <taxon>Fungi</taxon>
        <taxon>Dikarya</taxon>
        <taxon>Ascomycota</taxon>
        <taxon>Saccharomycotina</taxon>
        <taxon>Trigonopsidomycetes</taxon>
        <taxon>Trigonopsidales</taxon>
        <taxon>Trigonopsidaceae</taxon>
        <taxon>Tortispora</taxon>
    </lineage>
</organism>
<dbReference type="Pfam" id="PF22732">
    <property type="entry name" value="MSL3_chromo-like"/>
    <property type="match status" value="1"/>
</dbReference>
<dbReference type="SUPFAM" id="SSF54160">
    <property type="entry name" value="Chromo domain-like"/>
    <property type="match status" value="1"/>
</dbReference>
<dbReference type="InterPro" id="IPR026541">
    <property type="entry name" value="MRG_dom"/>
</dbReference>
<sequence>MTMNVGARCLAYHGPLLYEAKILRVHDPEVESTMELAKKQGNEDIMEEDIDKLQYFVHYKGWKSSWDEWVLESRVVEWSEESLRLQKELRQAALAAQNASKAALESKKRKPEEETNGSSTRKARRGTEPISDEIDRTSKVEVSLVIPDPLKRYLVDDWERVTKNHQLVSLPRKPSVSEILSQYKKSRGSKLGEGSSKMEILEEVVSGLALYFDRALGNMLLYKFERQQYLEIRKKYAEFIASDVYGAEHLLRLFVSLPELIAQTNMDAQSVSVLSEHLHDVLAFLAQNQSSFFLTEYENASPSYESLA</sequence>
<evidence type="ECO:0000256" key="8">
    <source>
        <dbReference type="ARBA" id="ARBA00023163"/>
    </source>
</evidence>
<keyword evidence="5" id="KW-0227">DNA damage</keyword>
<feature type="domain" description="MSL3 chromodomain-like" evidence="15">
    <location>
        <begin position="9"/>
        <end position="90"/>
    </location>
</feature>
<protein>
    <recommendedName>
        <fullName evidence="4">Chromatin modification-related protein EAF3</fullName>
    </recommendedName>
    <alternativeName>
        <fullName evidence="12">Chromatin modification-related protein eaf3</fullName>
    </alternativeName>
</protein>
<comment type="subunit">
    <text evidence="3">Component of the NuA4 histone acetyltransferase complex.</text>
</comment>
<feature type="non-terminal residue" evidence="16">
    <location>
        <position position="308"/>
    </location>
</feature>
<dbReference type="Pfam" id="PF05712">
    <property type="entry name" value="MRG"/>
    <property type="match status" value="1"/>
</dbReference>
<keyword evidence="9" id="KW-0234">DNA repair</keyword>
<comment type="similarity">
    <text evidence="2">Belongs to the MRG family.</text>
</comment>
<keyword evidence="17" id="KW-1185">Reference proteome</keyword>
<dbReference type="PROSITE" id="PS51640">
    <property type="entry name" value="MRG"/>
    <property type="match status" value="1"/>
</dbReference>
<dbReference type="GO" id="GO:0006368">
    <property type="term" value="P:transcription elongation by RNA polymerase II"/>
    <property type="evidence" value="ECO:0007669"/>
    <property type="project" value="EnsemblFungi"/>
</dbReference>
<dbReference type="GO" id="GO:0140003">
    <property type="term" value="F:histone H3K36me3 reader activity"/>
    <property type="evidence" value="ECO:0007669"/>
    <property type="project" value="EnsemblFungi"/>
</dbReference>
<keyword evidence="6" id="KW-0156">Chromatin regulator</keyword>
<dbReference type="Gene3D" id="2.30.30.140">
    <property type="match status" value="1"/>
</dbReference>
<gene>
    <name evidence="16" type="ORF">CANCADRAFT_18276</name>
</gene>
<evidence type="ECO:0000256" key="1">
    <source>
        <dbReference type="ARBA" id="ARBA00004123"/>
    </source>
</evidence>
<dbReference type="GO" id="GO:0006337">
    <property type="term" value="P:nucleosome disassembly"/>
    <property type="evidence" value="ECO:0007669"/>
    <property type="project" value="EnsemblFungi"/>
</dbReference>
<dbReference type="OrthoDB" id="124855at2759"/>
<evidence type="ECO:0000259" key="14">
    <source>
        <dbReference type="Pfam" id="PF05712"/>
    </source>
</evidence>
<dbReference type="GO" id="GO:0060195">
    <property type="term" value="P:negative regulation of antisense RNA transcription"/>
    <property type="evidence" value="ECO:0007669"/>
    <property type="project" value="EnsemblFungi"/>
</dbReference>
<dbReference type="GO" id="GO:1990453">
    <property type="term" value="C:nucleosome disassembly/reassembly complex"/>
    <property type="evidence" value="ECO:0007669"/>
    <property type="project" value="EnsemblFungi"/>
</dbReference>
<evidence type="ECO:0000256" key="4">
    <source>
        <dbReference type="ARBA" id="ARBA00018505"/>
    </source>
</evidence>
<evidence type="ECO:0000259" key="15">
    <source>
        <dbReference type="Pfam" id="PF22732"/>
    </source>
</evidence>
<evidence type="ECO:0000256" key="6">
    <source>
        <dbReference type="ARBA" id="ARBA00022853"/>
    </source>
</evidence>
<evidence type="ECO:0000256" key="13">
    <source>
        <dbReference type="SAM" id="MobiDB-lite"/>
    </source>
</evidence>
<evidence type="ECO:0000256" key="7">
    <source>
        <dbReference type="ARBA" id="ARBA00023015"/>
    </source>
</evidence>
<evidence type="ECO:0000256" key="2">
    <source>
        <dbReference type="ARBA" id="ARBA00009093"/>
    </source>
</evidence>
<dbReference type="Proteomes" id="UP000095023">
    <property type="component" value="Unassembled WGS sequence"/>
</dbReference>
<evidence type="ECO:0000313" key="16">
    <source>
        <dbReference type="EMBL" id="ODV91922.1"/>
    </source>
</evidence>
<proteinExistence type="inferred from homology"/>
<dbReference type="GO" id="GO:0035267">
    <property type="term" value="C:NuA4 histone acetyltransferase complex"/>
    <property type="evidence" value="ECO:0007669"/>
    <property type="project" value="EnsemblFungi"/>
</dbReference>
<dbReference type="GO" id="GO:0030174">
    <property type="term" value="P:regulation of DNA-templated DNA replication initiation"/>
    <property type="evidence" value="ECO:0007669"/>
    <property type="project" value="EnsemblFungi"/>
</dbReference>
<keyword evidence="8" id="KW-0804">Transcription</keyword>
<comment type="function">
    <text evidence="11">Involved in deacetylation of histones, chromatin assembly and chromosome segregation. May act as a transcriptional oscillator, directing histone deacetylases to specific chromosomal domains. Component of the NuA4 histone acetyltransferase complex which is involved in transcriptional activation of selected genes principally by acetylation of nucleosomal histone H4 and H2A. The NuA4 complex is also involved in DNA repair.</text>
</comment>
<dbReference type="PIRSF" id="PIRSF038133">
    <property type="entry name" value="HAT_Nua4_EAF3/MRG15"/>
    <property type="match status" value="1"/>
</dbReference>
<dbReference type="InterPro" id="IPR008676">
    <property type="entry name" value="MRG"/>
</dbReference>
<dbReference type="GO" id="GO:0006281">
    <property type="term" value="P:DNA repair"/>
    <property type="evidence" value="ECO:0007669"/>
    <property type="project" value="UniProtKB-KW"/>
</dbReference>
<feature type="region of interest" description="Disordered" evidence="13">
    <location>
        <begin position="100"/>
        <end position="132"/>
    </location>
</feature>
<dbReference type="InterPro" id="IPR053820">
    <property type="entry name" value="MSL3_chromo-like"/>
</dbReference>
<dbReference type="PANTHER" id="PTHR10880:SF15">
    <property type="entry name" value="MSL COMPLEX SUBUNIT 3"/>
    <property type="match status" value="1"/>
</dbReference>
<keyword evidence="7" id="KW-0805">Transcription regulation</keyword>
<evidence type="ECO:0000256" key="9">
    <source>
        <dbReference type="ARBA" id="ARBA00023204"/>
    </source>
</evidence>
<evidence type="ECO:0000313" key="17">
    <source>
        <dbReference type="Proteomes" id="UP000095023"/>
    </source>
</evidence>
<evidence type="ECO:0000256" key="12">
    <source>
        <dbReference type="ARBA" id="ARBA00072864"/>
    </source>
</evidence>
<dbReference type="Gene3D" id="1.10.274.30">
    <property type="entry name" value="MRG domain"/>
    <property type="match status" value="1"/>
</dbReference>
<accession>A0A1E4TJJ3</accession>
<dbReference type="GO" id="GO:0032221">
    <property type="term" value="C:Rpd3S complex"/>
    <property type="evidence" value="ECO:0007669"/>
    <property type="project" value="EnsemblFungi"/>
</dbReference>
<dbReference type="GO" id="GO:0032968">
    <property type="term" value="P:positive regulation of transcription elongation by RNA polymerase II"/>
    <property type="evidence" value="ECO:0007669"/>
    <property type="project" value="EnsemblFungi"/>
</dbReference>
<evidence type="ECO:0000256" key="5">
    <source>
        <dbReference type="ARBA" id="ARBA00022763"/>
    </source>
</evidence>
<name>A0A1E4TJJ3_9ASCO</name>
<feature type="domain" description="MRG" evidence="14">
    <location>
        <begin position="127"/>
        <end position="299"/>
    </location>
</feature>
<reference evidence="17" key="1">
    <citation type="submission" date="2016-02" db="EMBL/GenBank/DDBJ databases">
        <title>Comparative genomics of biotechnologically important yeasts.</title>
        <authorList>
            <consortium name="DOE Joint Genome Institute"/>
            <person name="Riley R."/>
            <person name="Haridas S."/>
            <person name="Wolfe K.H."/>
            <person name="Lopes M.R."/>
            <person name="Hittinger C.T."/>
            <person name="Goker M."/>
            <person name="Salamov A."/>
            <person name="Wisecaver J."/>
            <person name="Long T.M."/>
            <person name="Aerts A.L."/>
            <person name="Barry K."/>
            <person name="Choi C."/>
            <person name="Clum A."/>
            <person name="Coughlan A.Y."/>
            <person name="Deshpande S."/>
            <person name="Douglass A.P."/>
            <person name="Hanson S.J."/>
            <person name="Klenk H.-P."/>
            <person name="Labutti K."/>
            <person name="Lapidus A."/>
            <person name="Lindquist E."/>
            <person name="Lipzen A."/>
            <person name="Meier-Kolthoff J.P."/>
            <person name="Ohm R.A."/>
            <person name="Otillar R.P."/>
            <person name="Pangilinan J."/>
            <person name="Peng Y."/>
            <person name="Rokas A."/>
            <person name="Rosa C.A."/>
            <person name="Scheuner C."/>
            <person name="Sibirny A.A."/>
            <person name="Slot J.C."/>
            <person name="Stielow J.B."/>
            <person name="Sun H."/>
            <person name="Kurtzman C.P."/>
            <person name="Blackwell M."/>
            <person name="Jeffries T.W."/>
            <person name="Grigoriev I.V."/>
        </authorList>
    </citation>
    <scope>NUCLEOTIDE SEQUENCE [LARGE SCALE GENOMIC DNA]</scope>
    <source>
        <strain evidence="17">NRRL Y-17796</strain>
    </source>
</reference>
<dbReference type="EMBL" id="KV453841">
    <property type="protein sequence ID" value="ODV91922.1"/>
    <property type="molecule type" value="Genomic_DNA"/>
</dbReference>
<dbReference type="FunFam" id="1.10.274.30:FF:000004">
    <property type="entry name" value="Putative Chromatin modification-related protein eaf3"/>
    <property type="match status" value="1"/>
</dbReference>
<dbReference type="PANTHER" id="PTHR10880">
    <property type="entry name" value="MORTALITY FACTOR 4-LIKE PROTEIN"/>
    <property type="match status" value="1"/>
</dbReference>
<dbReference type="AlphaFoldDB" id="A0A1E4TJJ3"/>
<dbReference type="GO" id="GO:0043487">
    <property type="term" value="P:regulation of RNA stability"/>
    <property type="evidence" value="ECO:0007669"/>
    <property type="project" value="EnsemblFungi"/>
</dbReference>
<evidence type="ECO:0000256" key="3">
    <source>
        <dbReference type="ARBA" id="ARBA00011353"/>
    </source>
</evidence>
<dbReference type="InterPro" id="IPR016197">
    <property type="entry name" value="Chromo-like_dom_sf"/>
</dbReference>
<keyword evidence="10" id="KW-0539">Nucleus</keyword>
<evidence type="ECO:0000256" key="11">
    <source>
        <dbReference type="ARBA" id="ARBA00057322"/>
    </source>
</evidence>
<comment type="subcellular location">
    <subcellularLocation>
        <location evidence="1">Nucleus</location>
    </subcellularLocation>
</comment>
<dbReference type="InterPro" id="IPR038217">
    <property type="entry name" value="MRG_C_sf"/>
</dbReference>
<evidence type="ECO:0000256" key="10">
    <source>
        <dbReference type="ARBA" id="ARBA00023242"/>
    </source>
</evidence>